<evidence type="ECO:0000313" key="2">
    <source>
        <dbReference type="EMBL" id="KMZ83426.1"/>
    </source>
</evidence>
<sequence length="275" mass="31985">MEKLGYDNEEYKSFCLKLIRNLGHYSIGTNYFNPTFERCDILYIWLYHSLKSEDIPDNIIEKCFDDYKDQIKGMTSKYKCTYDSYKSMYLYPMKINILKLFDNNIEILRKILIGTHQSNKTLCRKFVCECVRLYKLMKDTYCHNGRERQENYTNTCTKLKEFEQSYSLLHFNKGLLNLNIPSLNNIDRDLIDKCPSDEGKIVLPLHEDRTLQPALGNRLNVDSGDPNNYLSDVATPVTVDNSMKKHITTSIGTVAGASSLLAFLYKVHTNFNLII</sequence>
<evidence type="ECO:0000313" key="1">
    <source>
        <dbReference type="EMBL" id="KMZ83425.1"/>
    </source>
</evidence>
<protein>
    <submittedName>
        <fullName evidence="1">Uncharacterized protein</fullName>
    </submittedName>
</protein>
<dbReference type="OrthoDB" id="379388at2759"/>
<name>A0A0J9SK71_PLAV1</name>
<dbReference type="AlphaFoldDB" id="A0A0J9SK71"/>
<evidence type="ECO:0000313" key="3">
    <source>
        <dbReference type="Proteomes" id="UP000053327"/>
    </source>
</evidence>
<organism evidence="1 3">
    <name type="scientific">Plasmodium vivax (strain Brazil I)</name>
    <dbReference type="NCBI Taxonomy" id="1033975"/>
    <lineage>
        <taxon>Eukaryota</taxon>
        <taxon>Sar</taxon>
        <taxon>Alveolata</taxon>
        <taxon>Apicomplexa</taxon>
        <taxon>Aconoidasida</taxon>
        <taxon>Haemosporida</taxon>
        <taxon>Plasmodiidae</taxon>
        <taxon>Plasmodium</taxon>
        <taxon>Plasmodium (Plasmodium)</taxon>
    </lineage>
</organism>
<dbReference type="EMBL" id="KQ234895">
    <property type="protein sequence ID" value="KMZ83425.1"/>
    <property type="molecule type" value="Genomic_DNA"/>
</dbReference>
<accession>A0A0J9SK71</accession>
<dbReference type="EMBL" id="KQ234895">
    <property type="protein sequence ID" value="KMZ83426.1"/>
    <property type="molecule type" value="Genomic_DNA"/>
</dbReference>
<gene>
    <name evidence="1" type="ORF">PVBG_05937</name>
    <name evidence="2" type="ORF">PVBG_05938</name>
</gene>
<proteinExistence type="predicted"/>
<dbReference type="Proteomes" id="UP000053327">
    <property type="component" value="Unassembled WGS sequence"/>
</dbReference>
<reference evidence="1 3" key="1">
    <citation type="submission" date="2011-08" db="EMBL/GenBank/DDBJ databases">
        <title>The Genome Sequence of Plasmodium vivax Brazil I.</title>
        <authorList>
            <consortium name="The Broad Institute Genome Sequencing Platform"/>
            <consortium name="The Broad Institute Genome Sequencing Center for Infectious Disease"/>
            <person name="Neafsey D."/>
            <person name="Carlton J."/>
            <person name="Barnwell J."/>
            <person name="Collins W."/>
            <person name="Escalante A."/>
            <person name="Mullikin J."/>
            <person name="Saul A."/>
            <person name="Guigo R."/>
            <person name="Camara F."/>
            <person name="Young S.K."/>
            <person name="Zeng Q."/>
            <person name="Gargeya S."/>
            <person name="Fitzgerald M."/>
            <person name="Haas B."/>
            <person name="Abouelleil A."/>
            <person name="Alvarado L."/>
            <person name="Arachchi H.M."/>
            <person name="Berlin A."/>
            <person name="Brown A."/>
            <person name="Chapman S.B."/>
            <person name="Chen Z."/>
            <person name="Dunbar C."/>
            <person name="Freedman E."/>
            <person name="Gearin G."/>
            <person name="Gellesch M."/>
            <person name="Goldberg J."/>
            <person name="Griggs A."/>
            <person name="Gujja S."/>
            <person name="Heiman D."/>
            <person name="Howarth C."/>
            <person name="Larson L."/>
            <person name="Lui A."/>
            <person name="MacDonald P.J.P."/>
            <person name="Montmayeur A."/>
            <person name="Murphy C."/>
            <person name="Neiman D."/>
            <person name="Pearson M."/>
            <person name="Priest M."/>
            <person name="Roberts A."/>
            <person name="Saif S."/>
            <person name="Shea T."/>
            <person name="Shenoy N."/>
            <person name="Sisk P."/>
            <person name="Stolte C."/>
            <person name="Sykes S."/>
            <person name="Wortman J."/>
            <person name="Nusbaum C."/>
            <person name="Birren B."/>
        </authorList>
    </citation>
    <scope>NUCLEOTIDE SEQUENCE [LARGE SCALE GENOMIC DNA]</scope>
    <source>
        <strain evidence="1 3">Brazil I</strain>
    </source>
</reference>